<dbReference type="RefSeq" id="WP_166256568.1">
    <property type="nucleotide sequence ID" value="NZ_JAAMOW010000005.1"/>
</dbReference>
<proteinExistence type="predicted"/>
<dbReference type="AlphaFoldDB" id="A0A6M2BTA0"/>
<reference evidence="2 3" key="1">
    <citation type="journal article" date="2014" name="Int. J. Syst. Evol. Microbiol.">
        <title>Solimonas terrae sp. nov., isolated from soil.</title>
        <authorList>
            <person name="Kim S.J."/>
            <person name="Moon J.Y."/>
            <person name="Weon H.Y."/>
            <person name="Ahn J.H."/>
            <person name="Chen W.M."/>
            <person name="Kwon S.W."/>
        </authorList>
    </citation>
    <scope>NUCLEOTIDE SEQUENCE [LARGE SCALE GENOMIC DNA]</scope>
    <source>
        <strain evidence="2 3">KIS83-12</strain>
    </source>
</reference>
<gene>
    <name evidence="2" type="ORF">G7Y85_11170</name>
</gene>
<keyword evidence="3" id="KW-1185">Reference proteome</keyword>
<sequence length="445" mass="46753">MKFANYSGAWLGAGLTVVLALAACGGSNDQFAGFGGEGTPPNLTLTAEPTTVAPGASSTLTWSSTDATSCTASDGLTGAQATSGSVDVQPSSTTSYTLVCIGPGGSASSTVTIGIAAAAANALDTPEKVLSRAMLGDLHDLAVAFATGNASTKAARRSKAAAVSVPAKSTTYDCDSGTETDDDPTLIDVNSPYTTESFVGTYIHFDHCKSKQRDGSLLMYDGLQLYACPQSTTTDGLSCRYKDDGDEQTLVKYSESGASGVPLIITESTVDNGVESIQRETQYLGGPSNRLYTASVDGVFGRFRYEILHFVHNITRLPIDGVLQLQADYSDGTRDSPSRVLETSYEDGTDTYEHDGVESFRAVDCDLGSYTVHMIEPVHYTTDPATATPLHIVGGVVEIQQDDQTARLSFNEDGSLTVVDSTSKTTNYSTPESLQAALGECAKYF</sequence>
<dbReference type="PROSITE" id="PS51257">
    <property type="entry name" value="PROKAR_LIPOPROTEIN"/>
    <property type="match status" value="1"/>
</dbReference>
<evidence type="ECO:0000313" key="3">
    <source>
        <dbReference type="Proteomes" id="UP000472676"/>
    </source>
</evidence>
<dbReference type="EMBL" id="JAAMOW010000005">
    <property type="protein sequence ID" value="NGY05333.1"/>
    <property type="molecule type" value="Genomic_DNA"/>
</dbReference>
<evidence type="ECO:0000256" key="1">
    <source>
        <dbReference type="SAM" id="SignalP"/>
    </source>
</evidence>
<feature type="chain" id="PRO_5026786981" evidence="1">
    <location>
        <begin position="23"/>
        <end position="445"/>
    </location>
</feature>
<accession>A0A6M2BTA0</accession>
<keyword evidence="1" id="KW-0732">Signal</keyword>
<feature type="signal peptide" evidence="1">
    <location>
        <begin position="1"/>
        <end position="22"/>
    </location>
</feature>
<comment type="caution">
    <text evidence="2">The sequence shown here is derived from an EMBL/GenBank/DDBJ whole genome shotgun (WGS) entry which is preliminary data.</text>
</comment>
<name>A0A6M2BTA0_9GAMM</name>
<dbReference type="Proteomes" id="UP000472676">
    <property type="component" value="Unassembled WGS sequence"/>
</dbReference>
<evidence type="ECO:0000313" key="2">
    <source>
        <dbReference type="EMBL" id="NGY05333.1"/>
    </source>
</evidence>
<protein>
    <submittedName>
        <fullName evidence="2">Uncharacterized protein</fullName>
    </submittedName>
</protein>
<organism evidence="2 3">
    <name type="scientific">Solimonas terrae</name>
    <dbReference type="NCBI Taxonomy" id="1396819"/>
    <lineage>
        <taxon>Bacteria</taxon>
        <taxon>Pseudomonadati</taxon>
        <taxon>Pseudomonadota</taxon>
        <taxon>Gammaproteobacteria</taxon>
        <taxon>Nevskiales</taxon>
        <taxon>Nevskiaceae</taxon>
        <taxon>Solimonas</taxon>
    </lineage>
</organism>